<dbReference type="AlphaFoldDB" id="A0A0U5AJT7"/>
<geneLocation type="plasmid" evidence="2">
    <name>pSTJ001</name>
</geneLocation>
<dbReference type="InterPro" id="IPR006311">
    <property type="entry name" value="TAT_signal"/>
</dbReference>
<gene>
    <name evidence="1" type="ORF">HHUB_4225</name>
</gene>
<proteinExistence type="predicted"/>
<accession>A0A0U5AJT7</accession>
<evidence type="ECO:0000313" key="1">
    <source>
        <dbReference type="EMBL" id="CQH63914.1"/>
    </source>
</evidence>
<dbReference type="PROSITE" id="PS51318">
    <property type="entry name" value="TAT"/>
    <property type="match status" value="1"/>
</dbReference>
<keyword evidence="2" id="KW-1185">Reference proteome</keyword>
<protein>
    <submittedName>
        <fullName evidence="1">Uncharacterized protein</fullName>
    </submittedName>
</protein>
<dbReference type="Proteomes" id="UP000066737">
    <property type="component" value="Plasmid pSTJ001"/>
</dbReference>
<reference evidence="2" key="1">
    <citation type="journal article" date="2016" name="Environ. Microbiol.">
        <title>The complete genome of a viable archaeum isolated from 123-million-year-old rock salt.</title>
        <authorList>
            <person name="Jaakkola S.T."/>
            <person name="Pfeiffer F."/>
            <person name="Ravantti J.J."/>
            <person name="Guo Q."/>
            <person name="Liu Y."/>
            <person name="Chen X."/>
            <person name="Ma H."/>
            <person name="Yang C."/>
            <person name="Oksanen H.M."/>
            <person name="Bamford D.H."/>
        </authorList>
    </citation>
    <scope>NUCLEOTIDE SEQUENCE</scope>
    <source>
        <strain evidence="2">JI20-1</strain>
        <plasmid evidence="2">Plasmid pSTJ001</plasmid>
    </source>
</reference>
<organism evidence="1 2">
    <name type="scientific">Halobacterium hubeiense</name>
    <dbReference type="NCBI Taxonomy" id="1407499"/>
    <lineage>
        <taxon>Archaea</taxon>
        <taxon>Methanobacteriati</taxon>
        <taxon>Methanobacteriota</taxon>
        <taxon>Stenosarchaea group</taxon>
        <taxon>Halobacteria</taxon>
        <taxon>Halobacteriales</taxon>
        <taxon>Halobacteriaceae</taxon>
        <taxon>Halobacterium</taxon>
    </lineage>
</organism>
<evidence type="ECO:0000313" key="2">
    <source>
        <dbReference type="Proteomes" id="UP000066737"/>
    </source>
</evidence>
<dbReference type="EMBL" id="LN831303">
    <property type="protein sequence ID" value="CQH63914.1"/>
    <property type="molecule type" value="Genomic_DNA"/>
</dbReference>
<name>A0A0U5AJT7_9EURY</name>
<sequence length="222" mass="23661">MDRKNSNSTSQNRRRFLKASGAALATAVAVPGATAAESGSSASFDPSNRDAVIEYLEWVDAQDNPPKHLRELNEARTDAVVGVMTDVTWSIEEGTTNAMPSTSEIKATPDAYIPEDYEATATGSVGGTTTEYTFTHRIDWSYNNSDYQGVNSTLDPNASGLLAAYVSGSKEVDEKVRDPASFIQRAKAQFRLRGAGKTVTSEVDVSGDALGNGETLLSNAPL</sequence>
<dbReference type="KEGG" id="hhb:Hhub_4225"/>
<dbReference type="InterPro" id="IPR019546">
    <property type="entry name" value="TAT_signal_bac_arc"/>
</dbReference>
<dbReference type="NCBIfam" id="TIGR01409">
    <property type="entry name" value="TAT_signal_seq"/>
    <property type="match status" value="1"/>
</dbReference>